<accession>A0A2N3J8Q4</accession>
<dbReference type="EMBL" id="LJZX01000001">
    <property type="protein sequence ID" value="PKQ82953.1"/>
    <property type="molecule type" value="Genomic_DNA"/>
</dbReference>
<protein>
    <submittedName>
        <fullName evidence="1">Uncharacterized protein</fullName>
    </submittedName>
</protein>
<evidence type="ECO:0000313" key="2">
    <source>
        <dbReference type="Proteomes" id="UP000233526"/>
    </source>
</evidence>
<gene>
    <name evidence="1" type="ORF">AOX56_00060</name>
</gene>
<name>A0A2N3J8Q4_AERSO</name>
<sequence length="132" mass="15008">MLTLYDVLVSAMPDRLRIMRDDLLKMQESIISGEVMKVKTRKPFSEKKKYSTNDSTHPTAERMATVREVVWAAAIYAREQWPNGCNTATDWASTIVDHSHKLFGADKAPLSHDTMTRMLSKAMNEGTPYKKS</sequence>
<proteinExistence type="predicted"/>
<comment type="caution">
    <text evidence="1">The sequence shown here is derived from an EMBL/GenBank/DDBJ whole genome shotgun (WGS) entry which is preliminary data.</text>
</comment>
<dbReference type="AlphaFoldDB" id="A0A2N3J8Q4"/>
<dbReference type="Proteomes" id="UP000233526">
    <property type="component" value="Unassembled WGS sequence"/>
</dbReference>
<evidence type="ECO:0000313" key="1">
    <source>
        <dbReference type="EMBL" id="PKQ82953.1"/>
    </source>
</evidence>
<organism evidence="1 2">
    <name type="scientific">Aeromonas sobria</name>
    <dbReference type="NCBI Taxonomy" id="646"/>
    <lineage>
        <taxon>Bacteria</taxon>
        <taxon>Pseudomonadati</taxon>
        <taxon>Pseudomonadota</taxon>
        <taxon>Gammaproteobacteria</taxon>
        <taxon>Aeromonadales</taxon>
        <taxon>Aeromonadaceae</taxon>
        <taxon>Aeromonas</taxon>
    </lineage>
</organism>
<reference evidence="1 2" key="1">
    <citation type="journal article" date="2017" name="Front. Microbiol.">
        <title>Strong Genomic and Phenotypic Heterogeneity in the Aeromonas sobria Species Complex.</title>
        <authorList>
            <person name="Gauthier J."/>
            <person name="Vincent A.T."/>
            <person name="Charette S.J."/>
            <person name="Derome N."/>
        </authorList>
    </citation>
    <scope>NUCLEOTIDE SEQUENCE [LARGE SCALE GENOMIC DNA]</scope>
    <source>
        <strain evidence="1 2">JF2635</strain>
    </source>
</reference>